<keyword evidence="2" id="KW-0645">Protease</keyword>
<organism evidence="12 13">
    <name type="scientific">Pedobacter steynii</name>
    <dbReference type="NCBI Taxonomy" id="430522"/>
    <lineage>
        <taxon>Bacteria</taxon>
        <taxon>Pseudomonadati</taxon>
        <taxon>Bacteroidota</taxon>
        <taxon>Sphingobacteriia</taxon>
        <taxon>Sphingobacteriales</taxon>
        <taxon>Sphingobacteriaceae</taxon>
        <taxon>Pedobacter</taxon>
    </lineage>
</organism>
<dbReference type="RefSeq" id="WP_069381757.1">
    <property type="nucleotide sequence ID" value="NZ_CP017141.1"/>
</dbReference>
<evidence type="ECO:0000259" key="11">
    <source>
        <dbReference type="Pfam" id="PF18962"/>
    </source>
</evidence>
<evidence type="ECO:0000256" key="5">
    <source>
        <dbReference type="ARBA" id="ARBA00022801"/>
    </source>
</evidence>
<keyword evidence="7" id="KW-0482">Metalloprotease</keyword>
<evidence type="ECO:0000256" key="8">
    <source>
        <dbReference type="ARBA" id="ARBA00023157"/>
    </source>
</evidence>
<evidence type="ECO:0000313" key="13">
    <source>
        <dbReference type="Proteomes" id="UP000094313"/>
    </source>
</evidence>
<dbReference type="KEGG" id="psty:BFS30_24790"/>
<dbReference type="Pfam" id="PF18962">
    <property type="entry name" value="Por_Secre_tail"/>
    <property type="match status" value="1"/>
</dbReference>
<feature type="domain" description="Secretion system C-terminal sorting" evidence="11">
    <location>
        <begin position="378"/>
        <end position="445"/>
    </location>
</feature>
<evidence type="ECO:0000256" key="7">
    <source>
        <dbReference type="ARBA" id="ARBA00023049"/>
    </source>
</evidence>
<dbReference type="GO" id="GO:0046872">
    <property type="term" value="F:metal ion binding"/>
    <property type="evidence" value="ECO:0007669"/>
    <property type="project" value="UniProtKB-KW"/>
</dbReference>
<gene>
    <name evidence="12" type="ORF">BFS30_24790</name>
</gene>
<feature type="domain" description="Peptidase M43 pregnancy-associated plasma-A" evidence="10">
    <location>
        <begin position="251"/>
        <end position="352"/>
    </location>
</feature>
<keyword evidence="5" id="KW-0378">Hydrolase</keyword>
<dbReference type="NCBIfam" id="TIGR04183">
    <property type="entry name" value="Por_Secre_tail"/>
    <property type="match status" value="1"/>
</dbReference>
<dbReference type="PANTHER" id="PTHR47466">
    <property type="match status" value="1"/>
</dbReference>
<evidence type="ECO:0000259" key="10">
    <source>
        <dbReference type="Pfam" id="PF05572"/>
    </source>
</evidence>
<dbReference type="InterPro" id="IPR008754">
    <property type="entry name" value="Peptidase_M43"/>
</dbReference>
<reference evidence="12 13" key="1">
    <citation type="submission" date="2016-08" db="EMBL/GenBank/DDBJ databases">
        <authorList>
            <person name="Seilhamer J.J."/>
        </authorList>
    </citation>
    <scope>NUCLEOTIDE SEQUENCE [LARGE SCALE GENOMIC DNA]</scope>
    <source>
        <strain evidence="12 13">DX4</strain>
    </source>
</reference>
<dbReference type="AlphaFoldDB" id="A0A1D7QN55"/>
<protein>
    <recommendedName>
        <fullName evidence="14">Por secretion system C-terminal sorting domain-containing protein</fullName>
    </recommendedName>
</protein>
<evidence type="ECO:0008006" key="14">
    <source>
        <dbReference type="Google" id="ProtNLM"/>
    </source>
</evidence>
<evidence type="ECO:0000256" key="6">
    <source>
        <dbReference type="ARBA" id="ARBA00022833"/>
    </source>
</evidence>
<evidence type="ECO:0000256" key="2">
    <source>
        <dbReference type="ARBA" id="ARBA00022670"/>
    </source>
</evidence>
<dbReference type="SUPFAM" id="SSF55486">
    <property type="entry name" value="Metalloproteases ('zincins'), catalytic domain"/>
    <property type="match status" value="1"/>
</dbReference>
<dbReference type="Gene3D" id="3.40.390.10">
    <property type="entry name" value="Collagenase (Catalytic Domain)"/>
    <property type="match status" value="1"/>
</dbReference>
<accession>A0A1D7QN55</accession>
<dbReference type="InterPro" id="IPR026444">
    <property type="entry name" value="Secre_tail"/>
</dbReference>
<keyword evidence="4 9" id="KW-0732">Signal</keyword>
<sequence>MIRKILFLLLILPLPKLSAQVSNSYTTQCASEMYWKKLEKESPGIRQKYTDYIAAKRLSNVAAKPTGAIYRIPVVFHVLYYEQNGIVKGNVPDSTLQEQIDILNDAFRKRNADTVILRTVFKPLVADAEIEFFLATKDPQGANTNGITRTSTTMKGFGGESNNNYFIDSIERIKKTALGGKDPWPANRYLNIWVSDMSTKENGQNVISVIGYGTPPLNPLPSNWGFAPYLDNTLDGIILQYQYVGGEKSPYLATASTHGGGKGRVAVHEVGHYLGLVHIFGGSCTLGGDDGINDTPLQSSGTSTPDSLKNSCNAGQAGDLPDLWENYMDYTLDPFRVMFTKSQVDFMRDILENQRDTLINQYPTGISYKDVEVNSIIVYPQPAREYFNIDFEGNIESMILTDMFGKTVKSIHDGSRIIKVDDLPSGVYFLKLQSNQEFYTRKVIIGR</sequence>
<dbReference type="OrthoDB" id="795675at2"/>
<feature type="chain" id="PRO_5009098889" description="Por secretion system C-terminal sorting domain-containing protein" evidence="9">
    <location>
        <begin position="20"/>
        <end position="447"/>
    </location>
</feature>
<dbReference type="GO" id="GO:0006508">
    <property type="term" value="P:proteolysis"/>
    <property type="evidence" value="ECO:0007669"/>
    <property type="project" value="UniProtKB-KW"/>
</dbReference>
<dbReference type="Pfam" id="PF05572">
    <property type="entry name" value="Peptidase_M43"/>
    <property type="match status" value="1"/>
</dbReference>
<dbReference type="InterPro" id="IPR024079">
    <property type="entry name" value="MetalloPept_cat_dom_sf"/>
</dbReference>
<comment type="similarity">
    <text evidence="1">Belongs to the peptidase M43B family.</text>
</comment>
<dbReference type="EMBL" id="CP017141">
    <property type="protein sequence ID" value="AOM80095.1"/>
    <property type="molecule type" value="Genomic_DNA"/>
</dbReference>
<name>A0A1D7QN55_9SPHI</name>
<keyword evidence="13" id="KW-1185">Reference proteome</keyword>
<evidence type="ECO:0000256" key="1">
    <source>
        <dbReference type="ARBA" id="ARBA00008721"/>
    </source>
</evidence>
<dbReference type="GO" id="GO:0008237">
    <property type="term" value="F:metallopeptidase activity"/>
    <property type="evidence" value="ECO:0007669"/>
    <property type="project" value="UniProtKB-KW"/>
</dbReference>
<proteinExistence type="inferred from homology"/>
<evidence type="ECO:0000313" key="12">
    <source>
        <dbReference type="EMBL" id="AOM80095.1"/>
    </source>
</evidence>
<dbReference type="PANTHER" id="PTHR47466:SF1">
    <property type="entry name" value="METALLOPROTEASE MEP1 (AFU_ORTHOLOGUE AFUA_1G07730)-RELATED"/>
    <property type="match status" value="1"/>
</dbReference>
<evidence type="ECO:0000256" key="4">
    <source>
        <dbReference type="ARBA" id="ARBA00022729"/>
    </source>
</evidence>
<keyword evidence="6" id="KW-0862">Zinc</keyword>
<keyword evidence="8" id="KW-1015">Disulfide bond</keyword>
<feature type="signal peptide" evidence="9">
    <location>
        <begin position="1"/>
        <end position="19"/>
    </location>
</feature>
<evidence type="ECO:0000256" key="9">
    <source>
        <dbReference type="SAM" id="SignalP"/>
    </source>
</evidence>
<keyword evidence="3" id="KW-0479">Metal-binding</keyword>
<evidence type="ECO:0000256" key="3">
    <source>
        <dbReference type="ARBA" id="ARBA00022723"/>
    </source>
</evidence>
<dbReference type="Proteomes" id="UP000094313">
    <property type="component" value="Chromosome"/>
</dbReference>